<evidence type="ECO:0008006" key="7">
    <source>
        <dbReference type="Google" id="ProtNLM"/>
    </source>
</evidence>
<dbReference type="InterPro" id="IPR036388">
    <property type="entry name" value="WH-like_DNA-bd_sf"/>
</dbReference>
<dbReference type="Pfam" id="PF03965">
    <property type="entry name" value="Penicillinase_R"/>
    <property type="match status" value="1"/>
</dbReference>
<dbReference type="OrthoDB" id="9813987at2"/>
<dbReference type="InterPro" id="IPR005650">
    <property type="entry name" value="BlaI_family"/>
</dbReference>
<name>A0A5M3Y0D2_9ACTN</name>
<sequence length="124" mass="13379">MSPRRAPGSLESEILAILHAAGRAMSPGEVREALVEGGSELSYSAIVTTLSRLHGKGVVTRQRDGRAFRYAAPADSSGLVAWRMRRLLDAEDDHAPVLMHFISGLSPGDEDLIRRLLNGESDDA</sequence>
<proteinExistence type="inferred from homology"/>
<evidence type="ECO:0000256" key="3">
    <source>
        <dbReference type="ARBA" id="ARBA00023125"/>
    </source>
</evidence>
<evidence type="ECO:0000256" key="1">
    <source>
        <dbReference type="ARBA" id="ARBA00011046"/>
    </source>
</evidence>
<reference evidence="5 6" key="1">
    <citation type="submission" date="2019-10" db="EMBL/GenBank/DDBJ databases">
        <title>Whole genome shotgun sequence of Acrocarpospora pleiomorpha NBRC 16267.</title>
        <authorList>
            <person name="Ichikawa N."/>
            <person name="Kimura A."/>
            <person name="Kitahashi Y."/>
            <person name="Komaki H."/>
            <person name="Oguchi A."/>
        </authorList>
    </citation>
    <scope>NUCLEOTIDE SEQUENCE [LARGE SCALE GENOMIC DNA]</scope>
    <source>
        <strain evidence="5 6">NBRC 16267</strain>
    </source>
</reference>
<dbReference type="InterPro" id="IPR036390">
    <property type="entry name" value="WH_DNA-bd_sf"/>
</dbReference>
<evidence type="ECO:0000256" key="2">
    <source>
        <dbReference type="ARBA" id="ARBA00023015"/>
    </source>
</evidence>
<protein>
    <recommendedName>
        <fullName evidence="7">Transcriptional regulator</fullName>
    </recommendedName>
</protein>
<dbReference type="RefSeq" id="WP_155351486.1">
    <property type="nucleotide sequence ID" value="NZ_BAAAHM010000046.1"/>
</dbReference>
<dbReference type="Proteomes" id="UP000377595">
    <property type="component" value="Unassembled WGS sequence"/>
</dbReference>
<accession>A0A5M3Y0D2</accession>
<dbReference type="EMBL" id="BLAF01000098">
    <property type="protein sequence ID" value="GES26795.1"/>
    <property type="molecule type" value="Genomic_DNA"/>
</dbReference>
<evidence type="ECO:0000256" key="4">
    <source>
        <dbReference type="ARBA" id="ARBA00023163"/>
    </source>
</evidence>
<organism evidence="5 6">
    <name type="scientific">Acrocarpospora pleiomorpha</name>
    <dbReference type="NCBI Taxonomy" id="90975"/>
    <lineage>
        <taxon>Bacteria</taxon>
        <taxon>Bacillati</taxon>
        <taxon>Actinomycetota</taxon>
        <taxon>Actinomycetes</taxon>
        <taxon>Streptosporangiales</taxon>
        <taxon>Streptosporangiaceae</taxon>
        <taxon>Acrocarpospora</taxon>
    </lineage>
</organism>
<keyword evidence="2" id="KW-0805">Transcription regulation</keyword>
<dbReference type="AlphaFoldDB" id="A0A5M3Y0D2"/>
<dbReference type="GO" id="GO:0045892">
    <property type="term" value="P:negative regulation of DNA-templated transcription"/>
    <property type="evidence" value="ECO:0007669"/>
    <property type="project" value="InterPro"/>
</dbReference>
<evidence type="ECO:0000313" key="5">
    <source>
        <dbReference type="EMBL" id="GES26795.1"/>
    </source>
</evidence>
<gene>
    <name evidence="5" type="ORF">Aple_096940</name>
</gene>
<dbReference type="Gene3D" id="1.10.10.10">
    <property type="entry name" value="Winged helix-like DNA-binding domain superfamily/Winged helix DNA-binding domain"/>
    <property type="match status" value="1"/>
</dbReference>
<keyword evidence="6" id="KW-1185">Reference proteome</keyword>
<keyword evidence="4" id="KW-0804">Transcription</keyword>
<comment type="similarity">
    <text evidence="1">Belongs to the BlaI transcriptional regulatory family.</text>
</comment>
<evidence type="ECO:0000313" key="6">
    <source>
        <dbReference type="Proteomes" id="UP000377595"/>
    </source>
</evidence>
<dbReference type="SUPFAM" id="SSF46785">
    <property type="entry name" value="Winged helix' DNA-binding domain"/>
    <property type="match status" value="1"/>
</dbReference>
<keyword evidence="3" id="KW-0238">DNA-binding</keyword>
<dbReference type="GO" id="GO:0003677">
    <property type="term" value="F:DNA binding"/>
    <property type="evidence" value="ECO:0007669"/>
    <property type="project" value="UniProtKB-KW"/>
</dbReference>
<comment type="caution">
    <text evidence="5">The sequence shown here is derived from an EMBL/GenBank/DDBJ whole genome shotgun (WGS) entry which is preliminary data.</text>
</comment>